<dbReference type="SUPFAM" id="SSF52833">
    <property type="entry name" value="Thioredoxin-like"/>
    <property type="match status" value="1"/>
</dbReference>
<dbReference type="EMBL" id="MIJY01000044">
    <property type="protein sequence ID" value="OEG09768.1"/>
    <property type="molecule type" value="Genomic_DNA"/>
</dbReference>
<dbReference type="Pfam" id="PF03960">
    <property type="entry name" value="ArsC"/>
    <property type="match status" value="1"/>
</dbReference>
<dbReference type="Proteomes" id="UP000095094">
    <property type="component" value="Unassembled WGS sequence"/>
</dbReference>
<name>A0A1E5GAN6_9ENTE</name>
<keyword evidence="5" id="KW-1185">Reference proteome</keyword>
<dbReference type="NCBIfam" id="TIGR01617">
    <property type="entry name" value="arsC_related"/>
    <property type="match status" value="1"/>
</dbReference>
<reference evidence="5" key="1">
    <citation type="submission" date="2016-09" db="EMBL/GenBank/DDBJ databases">
        <authorList>
            <person name="Gulvik C.A."/>
        </authorList>
    </citation>
    <scope>NUCLEOTIDE SEQUENCE [LARGE SCALE GENOMIC DNA]</scope>
    <source>
        <strain evidence="5">LMG 8895</strain>
    </source>
</reference>
<dbReference type="Gene3D" id="3.40.30.10">
    <property type="entry name" value="Glutaredoxin"/>
    <property type="match status" value="1"/>
</dbReference>
<gene>
    <name evidence="4" type="ORF">BCR25_09670</name>
</gene>
<evidence type="ECO:0008006" key="6">
    <source>
        <dbReference type="Google" id="ProtNLM"/>
    </source>
</evidence>
<evidence type="ECO:0000313" key="4">
    <source>
        <dbReference type="EMBL" id="OEG09768.1"/>
    </source>
</evidence>
<dbReference type="PROSITE" id="PS51353">
    <property type="entry name" value="ARSC"/>
    <property type="match status" value="1"/>
</dbReference>
<dbReference type="InterPro" id="IPR006660">
    <property type="entry name" value="Arsenate_reductase-like"/>
</dbReference>
<proteinExistence type="inferred from homology"/>
<dbReference type="InterPro" id="IPR006504">
    <property type="entry name" value="Tscrpt_reg_Spx/MgsR"/>
</dbReference>
<dbReference type="OrthoDB" id="9794155at2"/>
<evidence type="ECO:0000256" key="3">
    <source>
        <dbReference type="PROSITE-ProRule" id="PRU01282"/>
    </source>
</evidence>
<evidence type="ECO:0000256" key="2">
    <source>
        <dbReference type="ARBA" id="ARBA00023284"/>
    </source>
</evidence>
<dbReference type="CDD" id="cd03032">
    <property type="entry name" value="ArsC_Spx"/>
    <property type="match status" value="1"/>
</dbReference>
<keyword evidence="2" id="KW-0676">Redox-active center</keyword>
<protein>
    <recommendedName>
        <fullName evidence="6">Transcriptional regulator Spx</fullName>
    </recommendedName>
</protein>
<dbReference type="RefSeq" id="WP_069664521.1">
    <property type="nucleotide sequence ID" value="NZ_JBHUJJ010000001.1"/>
</dbReference>
<dbReference type="NCBIfam" id="NF002459">
    <property type="entry name" value="PRK01655.1"/>
    <property type="match status" value="1"/>
</dbReference>
<dbReference type="InterPro" id="IPR036249">
    <property type="entry name" value="Thioredoxin-like_sf"/>
</dbReference>
<dbReference type="PANTHER" id="PTHR30041">
    <property type="entry name" value="ARSENATE REDUCTASE"/>
    <property type="match status" value="1"/>
</dbReference>
<evidence type="ECO:0000313" key="5">
    <source>
        <dbReference type="Proteomes" id="UP000095094"/>
    </source>
</evidence>
<organism evidence="4 5">
    <name type="scientific">Enterococcus termitis</name>
    <dbReference type="NCBI Taxonomy" id="332950"/>
    <lineage>
        <taxon>Bacteria</taxon>
        <taxon>Bacillati</taxon>
        <taxon>Bacillota</taxon>
        <taxon>Bacilli</taxon>
        <taxon>Lactobacillales</taxon>
        <taxon>Enterococcaceae</taxon>
        <taxon>Enterococcus</taxon>
    </lineage>
</organism>
<accession>A0A1E5GAN6</accession>
<sequence length="136" mass="15950">MIKLYGNADCLSCRKAKRWLREKDLVFLEREVEKDPFTKDELREIVSATEEGLMEIIATNSNVYKELRGEIESLALDKCVSILAEYPQLIKKPLIIDKKHLVIGFKEEELAVFIPQEVRKFISKDVYLKQWPLYTD</sequence>
<comment type="caution">
    <text evidence="4">The sequence shown here is derived from an EMBL/GenBank/DDBJ whole genome shotgun (WGS) entry which is preliminary data.</text>
</comment>
<evidence type="ECO:0000256" key="1">
    <source>
        <dbReference type="ARBA" id="ARBA00023157"/>
    </source>
</evidence>
<dbReference type="AlphaFoldDB" id="A0A1E5GAN6"/>
<dbReference type="PANTHER" id="PTHR30041:SF7">
    <property type="entry name" value="GLOBAL TRANSCRIPTIONAL REGULATOR SPX"/>
    <property type="match status" value="1"/>
</dbReference>
<keyword evidence="1" id="KW-1015">Disulfide bond</keyword>
<comment type="similarity">
    <text evidence="3">Belongs to the ArsC family.</text>
</comment>